<name>A0A1E3NNX0_9ASCO</name>
<evidence type="ECO:0008006" key="8">
    <source>
        <dbReference type="Google" id="ProtNLM"/>
    </source>
</evidence>
<evidence type="ECO:0000313" key="7">
    <source>
        <dbReference type="Proteomes" id="UP000094455"/>
    </source>
</evidence>
<dbReference type="CDD" id="cd02909">
    <property type="entry name" value="cupin_pirin_N"/>
    <property type="match status" value="1"/>
</dbReference>
<dbReference type="Gene3D" id="2.60.120.10">
    <property type="entry name" value="Jelly Rolls"/>
    <property type="match status" value="2"/>
</dbReference>
<feature type="binding site" evidence="2">
    <location>
        <position position="58"/>
    </location>
    <ligand>
        <name>Fe cation</name>
        <dbReference type="ChEBI" id="CHEBI:24875"/>
    </ligand>
</feature>
<reference evidence="6 7" key="1">
    <citation type="journal article" date="2016" name="Proc. Natl. Acad. Sci. U.S.A.">
        <title>Comparative genomics of biotechnologically important yeasts.</title>
        <authorList>
            <person name="Riley R."/>
            <person name="Haridas S."/>
            <person name="Wolfe K.H."/>
            <person name="Lopes M.R."/>
            <person name="Hittinger C.T."/>
            <person name="Goeker M."/>
            <person name="Salamov A.A."/>
            <person name="Wisecaver J.H."/>
            <person name="Long T.M."/>
            <person name="Calvey C.H."/>
            <person name="Aerts A.L."/>
            <person name="Barry K.W."/>
            <person name="Choi C."/>
            <person name="Clum A."/>
            <person name="Coughlan A.Y."/>
            <person name="Deshpande S."/>
            <person name="Douglass A.P."/>
            <person name="Hanson S.J."/>
            <person name="Klenk H.-P."/>
            <person name="LaButti K.M."/>
            <person name="Lapidus A."/>
            <person name="Lindquist E.A."/>
            <person name="Lipzen A.M."/>
            <person name="Meier-Kolthoff J.P."/>
            <person name="Ohm R.A."/>
            <person name="Otillar R.P."/>
            <person name="Pangilinan J.L."/>
            <person name="Peng Y."/>
            <person name="Rokas A."/>
            <person name="Rosa C.A."/>
            <person name="Scheuner C."/>
            <person name="Sibirny A.A."/>
            <person name="Slot J.C."/>
            <person name="Stielow J.B."/>
            <person name="Sun H."/>
            <person name="Kurtzman C.P."/>
            <person name="Blackwell M."/>
            <person name="Grigoriev I.V."/>
            <person name="Jeffries T.W."/>
        </authorList>
    </citation>
    <scope>NUCLEOTIDE SEQUENCE [LARGE SCALE GENOMIC DNA]</scope>
    <source>
        <strain evidence="6 7">NRRL Y-2026</strain>
    </source>
</reference>
<dbReference type="SUPFAM" id="SSF51182">
    <property type="entry name" value="RmlC-like cupins"/>
    <property type="match status" value="1"/>
</dbReference>
<dbReference type="PANTHER" id="PTHR13903">
    <property type="entry name" value="PIRIN-RELATED"/>
    <property type="match status" value="1"/>
</dbReference>
<organism evidence="6 7">
    <name type="scientific">Pichia membranifaciens NRRL Y-2026</name>
    <dbReference type="NCBI Taxonomy" id="763406"/>
    <lineage>
        <taxon>Eukaryota</taxon>
        <taxon>Fungi</taxon>
        <taxon>Dikarya</taxon>
        <taxon>Ascomycota</taxon>
        <taxon>Saccharomycotina</taxon>
        <taxon>Pichiomycetes</taxon>
        <taxon>Pichiales</taxon>
        <taxon>Pichiaceae</taxon>
        <taxon>Pichia</taxon>
    </lineage>
</organism>
<dbReference type="STRING" id="763406.A0A1E3NNX0"/>
<protein>
    <recommendedName>
        <fullName evidence="8">Pirin</fullName>
    </recommendedName>
</protein>
<accession>A0A1E3NNX0</accession>
<dbReference type="AlphaFoldDB" id="A0A1E3NNX0"/>
<dbReference type="Pfam" id="PF02678">
    <property type="entry name" value="Pirin"/>
    <property type="match status" value="1"/>
</dbReference>
<evidence type="ECO:0000259" key="4">
    <source>
        <dbReference type="Pfam" id="PF02678"/>
    </source>
</evidence>
<evidence type="ECO:0000256" key="2">
    <source>
        <dbReference type="PIRSR" id="PIRSR006232-1"/>
    </source>
</evidence>
<keyword evidence="2" id="KW-0408">Iron</keyword>
<feature type="binding site" evidence="2">
    <location>
        <position position="102"/>
    </location>
    <ligand>
        <name>Fe cation</name>
        <dbReference type="ChEBI" id="CHEBI:24875"/>
    </ligand>
</feature>
<sequence>MVSLRSILKVLYASERAEGVGAKVRRSIGVTGMRNFTPFLLLDHFNVAPEAGFPDHPHRGQETVTLLMKNYMLHEDFTGNSGVLRPGDLQFMTAGKGICHSEMPYSEDGSNVEGMQLWVDLPKELKGSKPRYRDLRAEEIPVVRANDKVQVKVISGKSYGVESVKELAYTPMSYYWFTVQPGGEFEQYLDPDFNGFLYLLGGELELETKKGKEAVQEHNTVFFNRDGDGIKGSVPAGSAKEANFVVISGKALDQPIVQYGPFVETSKEDIYRAYNDYQSASNGFERAKGWASEIGSGVDEKLFRTKSNSLIHDGLSLHPEEHKEIPAKDEL</sequence>
<dbReference type="InterPro" id="IPR012093">
    <property type="entry name" value="Pirin"/>
</dbReference>
<evidence type="ECO:0000256" key="1">
    <source>
        <dbReference type="ARBA" id="ARBA00008416"/>
    </source>
</evidence>
<dbReference type="RefSeq" id="XP_019018913.1">
    <property type="nucleotide sequence ID" value="XM_019164021.1"/>
</dbReference>
<comment type="similarity">
    <text evidence="1 3">Belongs to the pirin family.</text>
</comment>
<keyword evidence="7" id="KW-1185">Reference proteome</keyword>
<dbReference type="Proteomes" id="UP000094455">
    <property type="component" value="Unassembled WGS sequence"/>
</dbReference>
<dbReference type="GO" id="GO:0046872">
    <property type="term" value="F:metal ion binding"/>
    <property type="evidence" value="ECO:0007669"/>
    <property type="project" value="UniProtKB-KW"/>
</dbReference>
<dbReference type="InterPro" id="IPR003829">
    <property type="entry name" value="Pirin_N_dom"/>
</dbReference>
<keyword evidence="2" id="KW-0479">Metal-binding</keyword>
<feature type="binding site" evidence="2">
    <location>
        <position position="100"/>
    </location>
    <ligand>
        <name>Fe cation</name>
        <dbReference type="ChEBI" id="CHEBI:24875"/>
    </ligand>
</feature>
<comment type="cofactor">
    <cofactor evidence="2">
        <name>Fe cation</name>
        <dbReference type="ChEBI" id="CHEBI:24875"/>
    </cofactor>
    <text evidence="2">Binds 1 Fe cation per subunit.</text>
</comment>
<feature type="binding site" evidence="2">
    <location>
        <position position="56"/>
    </location>
    <ligand>
        <name>Fe cation</name>
        <dbReference type="ChEBI" id="CHEBI:24875"/>
    </ligand>
</feature>
<dbReference type="InterPro" id="IPR014710">
    <property type="entry name" value="RmlC-like_jellyroll"/>
</dbReference>
<feature type="domain" description="Pirin C-terminal" evidence="5">
    <location>
        <begin position="175"/>
        <end position="282"/>
    </location>
</feature>
<proteinExistence type="inferred from homology"/>
<gene>
    <name evidence="6" type="ORF">PICMEDRAFT_71832</name>
</gene>
<dbReference type="Pfam" id="PF05726">
    <property type="entry name" value="Pirin_C"/>
    <property type="match status" value="1"/>
</dbReference>
<feature type="domain" description="Pirin N-terminal" evidence="4">
    <location>
        <begin position="23"/>
        <end position="119"/>
    </location>
</feature>
<dbReference type="EMBL" id="KV454002">
    <property type="protein sequence ID" value="ODQ47800.1"/>
    <property type="molecule type" value="Genomic_DNA"/>
</dbReference>
<evidence type="ECO:0000259" key="5">
    <source>
        <dbReference type="Pfam" id="PF05726"/>
    </source>
</evidence>
<dbReference type="InterPro" id="IPR011051">
    <property type="entry name" value="RmlC_Cupin_sf"/>
</dbReference>
<evidence type="ECO:0000313" key="6">
    <source>
        <dbReference type="EMBL" id="ODQ47800.1"/>
    </source>
</evidence>
<dbReference type="OrthoDB" id="198735at2759"/>
<dbReference type="InterPro" id="IPR008778">
    <property type="entry name" value="Pirin_C_dom"/>
</dbReference>
<dbReference type="PANTHER" id="PTHR13903:SF8">
    <property type="entry name" value="PIRIN"/>
    <property type="match status" value="1"/>
</dbReference>
<evidence type="ECO:0000256" key="3">
    <source>
        <dbReference type="RuleBase" id="RU003457"/>
    </source>
</evidence>
<dbReference type="PIRSF" id="PIRSF006232">
    <property type="entry name" value="Pirin"/>
    <property type="match status" value="1"/>
</dbReference>
<dbReference type="GeneID" id="30180708"/>
<dbReference type="CDD" id="cd02247">
    <property type="entry name" value="cupin_pirin_C"/>
    <property type="match status" value="1"/>
</dbReference>